<protein>
    <submittedName>
        <fullName evidence="3">MerR family transcriptional regulator</fullName>
    </submittedName>
</protein>
<accession>A0A7G9B4Q6</accession>
<evidence type="ECO:0000259" key="2">
    <source>
        <dbReference type="PROSITE" id="PS50937"/>
    </source>
</evidence>
<dbReference type="Gene3D" id="3.20.80.10">
    <property type="entry name" value="Regulatory factor, effector binding domain"/>
    <property type="match status" value="1"/>
</dbReference>
<dbReference type="SUPFAM" id="SSF55136">
    <property type="entry name" value="Probable bacterial effector-binding domain"/>
    <property type="match status" value="1"/>
</dbReference>
<dbReference type="InterPro" id="IPR011256">
    <property type="entry name" value="Reg_factor_effector_dom_sf"/>
</dbReference>
<keyword evidence="1" id="KW-0238">DNA-binding</keyword>
<dbReference type="InterPro" id="IPR029442">
    <property type="entry name" value="GyrI-like"/>
</dbReference>
<evidence type="ECO:0000313" key="3">
    <source>
        <dbReference type="EMBL" id="QNL44537.1"/>
    </source>
</evidence>
<gene>
    <name evidence="3" type="ORF">H8790_00305</name>
</gene>
<dbReference type="InterPro" id="IPR047057">
    <property type="entry name" value="MerR_fam"/>
</dbReference>
<dbReference type="Pfam" id="PF13411">
    <property type="entry name" value="MerR_1"/>
    <property type="match status" value="1"/>
</dbReference>
<dbReference type="KEGG" id="ohi:H8790_00305"/>
<keyword evidence="4" id="KW-1185">Reference proteome</keyword>
<dbReference type="Proteomes" id="UP000515960">
    <property type="component" value="Chromosome"/>
</dbReference>
<dbReference type="GO" id="GO:0003677">
    <property type="term" value="F:DNA binding"/>
    <property type="evidence" value="ECO:0007669"/>
    <property type="project" value="UniProtKB-KW"/>
</dbReference>
<dbReference type="PANTHER" id="PTHR30204">
    <property type="entry name" value="REDOX-CYCLING DRUG-SENSING TRANSCRIPTIONAL ACTIVATOR SOXR"/>
    <property type="match status" value="1"/>
</dbReference>
<feature type="domain" description="HTH merR-type" evidence="2">
    <location>
        <begin position="1"/>
        <end position="71"/>
    </location>
</feature>
<dbReference type="Pfam" id="PF06445">
    <property type="entry name" value="GyrI-like"/>
    <property type="match status" value="1"/>
</dbReference>
<evidence type="ECO:0000313" key="4">
    <source>
        <dbReference type="Proteomes" id="UP000515960"/>
    </source>
</evidence>
<dbReference type="CDD" id="cd01107">
    <property type="entry name" value="HTH_BmrR"/>
    <property type="match status" value="1"/>
</dbReference>
<dbReference type="SMART" id="SM00422">
    <property type="entry name" value="HTH_MERR"/>
    <property type="match status" value="1"/>
</dbReference>
<proteinExistence type="predicted"/>
<dbReference type="InterPro" id="IPR009061">
    <property type="entry name" value="DNA-bd_dom_put_sf"/>
</dbReference>
<reference evidence="3 4" key="1">
    <citation type="submission" date="2020-08" db="EMBL/GenBank/DDBJ databases">
        <authorList>
            <person name="Liu C."/>
            <person name="Sun Q."/>
        </authorList>
    </citation>
    <scope>NUCLEOTIDE SEQUENCE [LARGE SCALE GENOMIC DNA]</scope>
    <source>
        <strain evidence="3 4">NSJ-62</strain>
    </source>
</reference>
<name>A0A7G9B4Q6_9FIRM</name>
<dbReference type="RefSeq" id="WP_187333138.1">
    <property type="nucleotide sequence ID" value="NZ_CP060490.1"/>
</dbReference>
<dbReference type="InterPro" id="IPR010499">
    <property type="entry name" value="AraC_E-bd"/>
</dbReference>
<evidence type="ECO:0000256" key="1">
    <source>
        <dbReference type="ARBA" id="ARBA00023125"/>
    </source>
</evidence>
<sequence>MLKIGEFSRLSRISIRMLRHYDEMGLLTPDHVDEQTGYRYYQERQLTDAGRIISLRDMGIGVQAIAEAIAGDEAALERVLRFRRTQLLSQSQAIDEQLTRLESALRRIGKDVFEMNYEVTCKTLPQRYVASVRDVLPSYYEEGRLWHTLMKETAPLRLQVAEPCCTLGIYHDTDYRERDVDVEVQMSVKGTYEDTEHVKFKTVPPILMASATYTGSYEKVNEVNAAVAAWVRDNGYEFDGLSFCIYHVSPHETQNPDELVTEVCYPVRKKAERH</sequence>
<dbReference type="InterPro" id="IPR000551">
    <property type="entry name" value="MerR-type_HTH_dom"/>
</dbReference>
<dbReference type="AlphaFoldDB" id="A0A7G9B4Q6"/>
<dbReference type="EMBL" id="CP060490">
    <property type="protein sequence ID" value="QNL44537.1"/>
    <property type="molecule type" value="Genomic_DNA"/>
</dbReference>
<organism evidence="3 4">
    <name type="scientific">Oscillibacter hominis</name>
    <dbReference type="NCBI Taxonomy" id="2763056"/>
    <lineage>
        <taxon>Bacteria</taxon>
        <taxon>Bacillati</taxon>
        <taxon>Bacillota</taxon>
        <taxon>Clostridia</taxon>
        <taxon>Eubacteriales</taxon>
        <taxon>Oscillospiraceae</taxon>
        <taxon>Oscillibacter</taxon>
    </lineage>
</organism>
<dbReference type="GO" id="GO:0003700">
    <property type="term" value="F:DNA-binding transcription factor activity"/>
    <property type="evidence" value="ECO:0007669"/>
    <property type="project" value="InterPro"/>
</dbReference>
<dbReference type="SUPFAM" id="SSF46955">
    <property type="entry name" value="Putative DNA-binding domain"/>
    <property type="match status" value="1"/>
</dbReference>
<dbReference type="PANTHER" id="PTHR30204:SF97">
    <property type="entry name" value="MERR FAMILY REGULATORY PROTEIN"/>
    <property type="match status" value="1"/>
</dbReference>
<dbReference type="PROSITE" id="PS00552">
    <property type="entry name" value="HTH_MERR_1"/>
    <property type="match status" value="1"/>
</dbReference>
<dbReference type="PROSITE" id="PS50937">
    <property type="entry name" value="HTH_MERR_2"/>
    <property type="match status" value="1"/>
</dbReference>
<dbReference type="Gene3D" id="1.10.1660.10">
    <property type="match status" value="1"/>
</dbReference>
<dbReference type="SMART" id="SM00871">
    <property type="entry name" value="AraC_E_bind"/>
    <property type="match status" value="1"/>
</dbReference>